<evidence type="ECO:0000313" key="6">
    <source>
        <dbReference type="EMBL" id="TWT68058.1"/>
    </source>
</evidence>
<dbReference type="EMBL" id="SJPL01000001">
    <property type="protein sequence ID" value="TWT68058.1"/>
    <property type="molecule type" value="Genomic_DNA"/>
</dbReference>
<organism evidence="6 7">
    <name type="scientific">Crateriforma conspicua</name>
    <dbReference type="NCBI Taxonomy" id="2527996"/>
    <lineage>
        <taxon>Bacteria</taxon>
        <taxon>Pseudomonadati</taxon>
        <taxon>Planctomycetota</taxon>
        <taxon>Planctomycetia</taxon>
        <taxon>Planctomycetales</taxon>
        <taxon>Planctomycetaceae</taxon>
        <taxon>Crateriforma</taxon>
    </lineage>
</organism>
<comment type="pathway">
    <text evidence="1">Purine metabolism; IMP biosynthesis via de novo pathway; N(2)-formyl-N(1)-(5-phospho-D-ribosyl)glycinamide from N(1)-(5-phospho-D-ribosyl)glycinamide (10-formyl THF route): step 1/1.</text>
</comment>
<dbReference type="GO" id="GO:0005829">
    <property type="term" value="C:cytosol"/>
    <property type="evidence" value="ECO:0007669"/>
    <property type="project" value="TreeGrafter"/>
</dbReference>
<name>A0A5C5XZB4_9PLAN</name>
<evidence type="ECO:0000256" key="3">
    <source>
        <dbReference type="ARBA" id="ARBA00022679"/>
    </source>
</evidence>
<dbReference type="PANTHER" id="PTHR43369:SF2">
    <property type="entry name" value="PHOSPHORIBOSYLGLYCINAMIDE FORMYLTRANSFERASE"/>
    <property type="match status" value="1"/>
</dbReference>
<dbReference type="Pfam" id="PF00551">
    <property type="entry name" value="Formyl_trans_N"/>
    <property type="match status" value="1"/>
</dbReference>
<accession>A0A5C5XZB4</accession>
<keyword evidence="7" id="KW-1185">Reference proteome</keyword>
<sequence length="224" mass="24763">MNAGQSPPDSDRPGVDEPLRVAVFLSGSGRTLANLIRHRDESGLPIDFRLVIGSRSGLKGLQIAESAGITTRVVRKSDHPDPQQYCRAMFDPCRDADAELVVMAGFLKHVLIPTDFENRVINIHPSLLPAFGGQGMYGHRVHQAAIDRGVRISGCTVHFVDNHYDNGPILWQRSCPVRPGDDADALADRVFQQECQALPEAIRMVHQDWRHSGEPTGGRDTMRQ</sequence>
<feature type="domain" description="Formyl transferase N-terminal" evidence="5">
    <location>
        <begin position="20"/>
        <end position="202"/>
    </location>
</feature>
<dbReference type="InterPro" id="IPR002376">
    <property type="entry name" value="Formyl_transf_N"/>
</dbReference>
<keyword evidence="3 6" id="KW-0808">Transferase</keyword>
<comment type="caution">
    <text evidence="6">The sequence shown here is derived from an EMBL/GenBank/DDBJ whole genome shotgun (WGS) entry which is preliminary data.</text>
</comment>
<dbReference type="SUPFAM" id="SSF53328">
    <property type="entry name" value="Formyltransferase"/>
    <property type="match status" value="1"/>
</dbReference>
<dbReference type="InterPro" id="IPR004607">
    <property type="entry name" value="GART"/>
</dbReference>
<dbReference type="CDD" id="cd08645">
    <property type="entry name" value="FMT_core_GART"/>
    <property type="match status" value="1"/>
</dbReference>
<evidence type="ECO:0000256" key="4">
    <source>
        <dbReference type="ARBA" id="ARBA00022755"/>
    </source>
</evidence>
<dbReference type="GO" id="GO:0004644">
    <property type="term" value="F:phosphoribosylglycinamide formyltransferase activity"/>
    <property type="evidence" value="ECO:0007669"/>
    <property type="project" value="UniProtKB-EC"/>
</dbReference>
<dbReference type="RefSeq" id="WP_146438103.1">
    <property type="nucleotide sequence ID" value="NZ_SJPL01000001.1"/>
</dbReference>
<dbReference type="GO" id="GO:0006189">
    <property type="term" value="P:'de novo' IMP biosynthetic process"/>
    <property type="evidence" value="ECO:0007669"/>
    <property type="project" value="InterPro"/>
</dbReference>
<dbReference type="OrthoDB" id="9806170at2"/>
<dbReference type="AlphaFoldDB" id="A0A5C5XZB4"/>
<proteinExistence type="predicted"/>
<evidence type="ECO:0000256" key="1">
    <source>
        <dbReference type="ARBA" id="ARBA00005054"/>
    </source>
</evidence>
<dbReference type="Gene3D" id="3.40.50.170">
    <property type="entry name" value="Formyl transferase, N-terminal domain"/>
    <property type="match status" value="1"/>
</dbReference>
<evidence type="ECO:0000259" key="5">
    <source>
        <dbReference type="Pfam" id="PF00551"/>
    </source>
</evidence>
<protein>
    <recommendedName>
        <fullName evidence="2">phosphoribosylglycinamide formyltransferase 1</fullName>
        <ecNumber evidence="2">2.1.2.2</ecNumber>
    </recommendedName>
</protein>
<dbReference type="Proteomes" id="UP000317238">
    <property type="component" value="Unassembled WGS sequence"/>
</dbReference>
<reference evidence="6 7" key="1">
    <citation type="submission" date="2019-02" db="EMBL/GenBank/DDBJ databases">
        <title>Deep-cultivation of Planctomycetes and their phenomic and genomic characterization uncovers novel biology.</title>
        <authorList>
            <person name="Wiegand S."/>
            <person name="Jogler M."/>
            <person name="Boedeker C."/>
            <person name="Pinto D."/>
            <person name="Vollmers J."/>
            <person name="Rivas-Marin E."/>
            <person name="Kohn T."/>
            <person name="Peeters S.H."/>
            <person name="Heuer A."/>
            <person name="Rast P."/>
            <person name="Oberbeckmann S."/>
            <person name="Bunk B."/>
            <person name="Jeske O."/>
            <person name="Meyerdierks A."/>
            <person name="Storesund J.E."/>
            <person name="Kallscheuer N."/>
            <person name="Luecker S."/>
            <person name="Lage O.M."/>
            <person name="Pohl T."/>
            <person name="Merkel B.J."/>
            <person name="Hornburger P."/>
            <person name="Mueller R.-W."/>
            <person name="Bruemmer F."/>
            <person name="Labrenz M."/>
            <person name="Spormann A.M."/>
            <person name="Op Den Camp H."/>
            <person name="Overmann J."/>
            <person name="Amann R."/>
            <person name="Jetten M.S.M."/>
            <person name="Mascher T."/>
            <person name="Medema M.H."/>
            <person name="Devos D.P."/>
            <person name="Kaster A.-K."/>
            <person name="Ovreas L."/>
            <person name="Rohde M."/>
            <person name="Galperin M.Y."/>
            <person name="Jogler C."/>
        </authorList>
    </citation>
    <scope>NUCLEOTIDE SEQUENCE [LARGE SCALE GENOMIC DNA]</scope>
    <source>
        <strain evidence="6 7">Pan14r</strain>
    </source>
</reference>
<evidence type="ECO:0000256" key="2">
    <source>
        <dbReference type="ARBA" id="ARBA00012254"/>
    </source>
</evidence>
<dbReference type="PANTHER" id="PTHR43369">
    <property type="entry name" value="PHOSPHORIBOSYLGLYCINAMIDE FORMYLTRANSFERASE"/>
    <property type="match status" value="1"/>
</dbReference>
<evidence type="ECO:0000313" key="7">
    <source>
        <dbReference type="Proteomes" id="UP000317238"/>
    </source>
</evidence>
<dbReference type="EC" id="2.1.2.2" evidence="2"/>
<keyword evidence="4" id="KW-0658">Purine biosynthesis</keyword>
<gene>
    <name evidence="6" type="primary">purN</name>
    <name evidence="6" type="ORF">Pan14r_02960</name>
</gene>
<dbReference type="InterPro" id="IPR036477">
    <property type="entry name" value="Formyl_transf_N_sf"/>
</dbReference>